<dbReference type="GeneID" id="94376123"/>
<evidence type="ECO:0000313" key="3">
    <source>
        <dbReference type="EMBL" id="QYC09441.1"/>
    </source>
</evidence>
<protein>
    <recommendedName>
        <fullName evidence="5">Superoxide dismutase</fullName>
    </recommendedName>
</protein>
<proteinExistence type="predicted"/>
<reference evidence="3 4" key="1">
    <citation type="submission" date="2021-07" db="EMBL/GenBank/DDBJ databases">
        <title>Isolation and characterization of bacteria from a gold mining with a capacity of golden bioaccumulation.</title>
        <authorList>
            <person name="Yang X.J."/>
        </authorList>
    </citation>
    <scope>NUCLEOTIDE SEQUENCE [LARGE SCALE GENOMIC DNA]</scope>
    <source>
        <strain evidence="3 4">Au29</strain>
    </source>
</reference>
<keyword evidence="2" id="KW-0732">Signal</keyword>
<dbReference type="EMBL" id="CP080034">
    <property type="protein sequence ID" value="QYC09441.1"/>
    <property type="molecule type" value="Genomic_DNA"/>
</dbReference>
<accession>A0ABX8TE31</accession>
<feature type="region of interest" description="Disordered" evidence="1">
    <location>
        <begin position="23"/>
        <end position="42"/>
    </location>
</feature>
<organism evidence="3 4">
    <name type="scientific">Brevundimonas nasdae</name>
    <dbReference type="NCBI Taxonomy" id="172043"/>
    <lineage>
        <taxon>Bacteria</taxon>
        <taxon>Pseudomonadati</taxon>
        <taxon>Pseudomonadota</taxon>
        <taxon>Alphaproteobacteria</taxon>
        <taxon>Caulobacterales</taxon>
        <taxon>Caulobacteraceae</taxon>
        <taxon>Brevundimonas</taxon>
    </lineage>
</organism>
<sequence>MTIKNILLAGSAVAFLTAAPAMAQDTTPPAPAPAAAQAPSLTLTPGATVRGADGELGKLEGVHNNAEGKQELTVRGADGQIRGVPLAGIRQDGADVVVGFTKAEYDAAPPVAADAPPPPATEEPAPAPTEPQS</sequence>
<feature type="compositionally biased region" description="Pro residues" evidence="1">
    <location>
        <begin position="115"/>
        <end position="133"/>
    </location>
</feature>
<dbReference type="Proteomes" id="UP000824334">
    <property type="component" value="Chromosome"/>
</dbReference>
<evidence type="ECO:0000256" key="2">
    <source>
        <dbReference type="SAM" id="SignalP"/>
    </source>
</evidence>
<keyword evidence="4" id="KW-1185">Reference proteome</keyword>
<dbReference type="RefSeq" id="WP_219355022.1">
    <property type="nucleotide sequence ID" value="NZ_CP080034.1"/>
</dbReference>
<feature type="chain" id="PRO_5046759572" description="Superoxide dismutase" evidence="2">
    <location>
        <begin position="24"/>
        <end position="133"/>
    </location>
</feature>
<evidence type="ECO:0008006" key="5">
    <source>
        <dbReference type="Google" id="ProtNLM"/>
    </source>
</evidence>
<gene>
    <name evidence="3" type="ORF">KWG56_12635</name>
</gene>
<feature type="region of interest" description="Disordered" evidence="1">
    <location>
        <begin position="108"/>
        <end position="133"/>
    </location>
</feature>
<evidence type="ECO:0000313" key="4">
    <source>
        <dbReference type="Proteomes" id="UP000824334"/>
    </source>
</evidence>
<evidence type="ECO:0000256" key="1">
    <source>
        <dbReference type="SAM" id="MobiDB-lite"/>
    </source>
</evidence>
<name>A0ABX8TE31_9CAUL</name>
<feature type="signal peptide" evidence="2">
    <location>
        <begin position="1"/>
        <end position="23"/>
    </location>
</feature>